<dbReference type="Pfam" id="PF12399">
    <property type="entry name" value="BCA_ABC_TP_C"/>
    <property type="match status" value="1"/>
</dbReference>
<dbReference type="FunFam" id="3.40.50.300:FF:000421">
    <property type="entry name" value="Branched-chain amino acid ABC transporter ATP-binding protein"/>
    <property type="match status" value="1"/>
</dbReference>
<dbReference type="PROSITE" id="PS00211">
    <property type="entry name" value="ABC_TRANSPORTER_1"/>
    <property type="match status" value="2"/>
</dbReference>
<accession>A0A449HAV9</accession>
<dbReference type="SMART" id="SM00382">
    <property type="entry name" value="AAA"/>
    <property type="match status" value="2"/>
</dbReference>
<dbReference type="PROSITE" id="PS50893">
    <property type="entry name" value="ABC_TRANSPORTER_2"/>
    <property type="match status" value="2"/>
</dbReference>
<keyword evidence="2" id="KW-0813">Transport</keyword>
<evidence type="ECO:0000256" key="6">
    <source>
        <dbReference type="SAM" id="MobiDB-lite"/>
    </source>
</evidence>
<organism evidence="8">
    <name type="scientific">Nocardia farcinica</name>
    <dbReference type="NCBI Taxonomy" id="37329"/>
    <lineage>
        <taxon>Bacteria</taxon>
        <taxon>Bacillati</taxon>
        <taxon>Actinomycetota</taxon>
        <taxon>Actinomycetes</taxon>
        <taxon>Mycobacteriales</taxon>
        <taxon>Nocardiaceae</taxon>
        <taxon>Nocardia</taxon>
    </lineage>
</organism>
<dbReference type="GO" id="GO:0015807">
    <property type="term" value="P:L-amino acid transport"/>
    <property type="evidence" value="ECO:0007669"/>
    <property type="project" value="TreeGrafter"/>
</dbReference>
<dbReference type="InterPro" id="IPR003439">
    <property type="entry name" value="ABC_transporter-like_ATP-bd"/>
</dbReference>
<evidence type="ECO:0000256" key="5">
    <source>
        <dbReference type="ARBA" id="ARBA00022970"/>
    </source>
</evidence>
<dbReference type="Pfam" id="PF00005">
    <property type="entry name" value="ABC_tran"/>
    <property type="match status" value="2"/>
</dbReference>
<feature type="compositionally biased region" description="Low complexity" evidence="6">
    <location>
        <begin position="344"/>
        <end position="362"/>
    </location>
</feature>
<evidence type="ECO:0000256" key="1">
    <source>
        <dbReference type="ARBA" id="ARBA00005417"/>
    </source>
</evidence>
<evidence type="ECO:0000256" key="2">
    <source>
        <dbReference type="ARBA" id="ARBA00022448"/>
    </source>
</evidence>
<feature type="domain" description="ABC transporter" evidence="7">
    <location>
        <begin position="436"/>
        <end position="670"/>
    </location>
</feature>
<evidence type="ECO:0000259" key="7">
    <source>
        <dbReference type="PROSITE" id="PS50893"/>
    </source>
</evidence>
<evidence type="ECO:0000256" key="3">
    <source>
        <dbReference type="ARBA" id="ARBA00022741"/>
    </source>
</evidence>
<dbReference type="InterPro" id="IPR027417">
    <property type="entry name" value="P-loop_NTPase"/>
</dbReference>
<proteinExistence type="inferred from homology"/>
<dbReference type="PANTHER" id="PTHR43820">
    <property type="entry name" value="HIGH-AFFINITY BRANCHED-CHAIN AMINO ACID TRANSPORT ATP-BINDING PROTEIN LIVF"/>
    <property type="match status" value="1"/>
</dbReference>
<keyword evidence="4" id="KW-0067">ATP-binding</keyword>
<evidence type="ECO:0000256" key="4">
    <source>
        <dbReference type="ARBA" id="ARBA00022840"/>
    </source>
</evidence>
<dbReference type="GO" id="GO:0015658">
    <property type="term" value="F:branched-chain amino acid transmembrane transporter activity"/>
    <property type="evidence" value="ECO:0007669"/>
    <property type="project" value="TreeGrafter"/>
</dbReference>
<dbReference type="GO" id="GO:0016887">
    <property type="term" value="F:ATP hydrolysis activity"/>
    <property type="evidence" value="ECO:0007669"/>
    <property type="project" value="InterPro"/>
</dbReference>
<feature type="compositionally biased region" description="Basic and acidic residues" evidence="6">
    <location>
        <begin position="326"/>
        <end position="340"/>
    </location>
</feature>
<feature type="region of interest" description="Disordered" evidence="6">
    <location>
        <begin position="318"/>
        <end position="428"/>
    </location>
</feature>
<dbReference type="InterPro" id="IPR052156">
    <property type="entry name" value="BCAA_Transport_ATP-bd_LivF"/>
</dbReference>
<dbReference type="PANTHER" id="PTHR43820:SF4">
    <property type="entry name" value="HIGH-AFFINITY BRANCHED-CHAIN AMINO ACID TRANSPORT ATP-BINDING PROTEIN LIVF"/>
    <property type="match status" value="1"/>
</dbReference>
<dbReference type="InterPro" id="IPR032823">
    <property type="entry name" value="BCA_ABC_TP_C"/>
</dbReference>
<name>A0A449HAV9_NOCFR</name>
<reference evidence="8" key="1">
    <citation type="submission" date="2019-02" db="EMBL/GenBank/DDBJ databases">
        <authorList>
            <consortium name="Pathogen Informatics"/>
        </authorList>
    </citation>
    <scope>NUCLEOTIDE SEQUENCE</scope>
    <source>
        <strain evidence="8">3012STDY6733949</strain>
    </source>
</reference>
<dbReference type="Gene3D" id="3.40.50.300">
    <property type="entry name" value="P-loop containing nucleotide triphosphate hydrolases"/>
    <property type="match status" value="2"/>
</dbReference>
<protein>
    <submittedName>
        <fullName evidence="8">LIV-I protein F</fullName>
    </submittedName>
</protein>
<dbReference type="CDD" id="cd03219">
    <property type="entry name" value="ABC_Mj1267_LivG_branched"/>
    <property type="match status" value="1"/>
</dbReference>
<dbReference type="AlphaFoldDB" id="A0A449HAV9"/>
<evidence type="ECO:0000313" key="8">
    <source>
        <dbReference type="EMBL" id="VFA82482.1"/>
    </source>
</evidence>
<gene>
    <name evidence="8" type="primary">livF_1</name>
    <name evidence="8" type="ORF">NCTC1935_00635</name>
</gene>
<dbReference type="SUPFAM" id="SSF52540">
    <property type="entry name" value="P-loop containing nucleoside triphosphate hydrolases"/>
    <property type="match status" value="2"/>
</dbReference>
<keyword evidence="3" id="KW-0547">Nucleotide-binding</keyword>
<comment type="similarity">
    <text evidence="1">Belongs to the ABC transporter superfamily.</text>
</comment>
<dbReference type="CDD" id="cd03224">
    <property type="entry name" value="ABC_TM1139_LivF_branched"/>
    <property type="match status" value="1"/>
</dbReference>
<sequence length="671" mass="71100">MTGPGAGDALFDNEDIAAGYAAPPEAESAGEVDVTAVAPELADADAVAEVVAPHRTIETAVGEPLLRTDGLTVKFGGLTALDDVSFEIRRGEILGLIGPNGAGKTTCFNAITGVYRPAAGLVYFDGKPLTKTKRNAITRLGIARTFQNVRLFGEMTALENVVVGTDARHKTSVPGAVFRTPRHRREERDAIERGMALLEFVGIAPRAVEKARNLSYGDQRRLEIARALATEPKLLCLDEPAAGFNPSEKSALMDLIRKIRDDGFTVLLIEHDMRLVMGVTDRIVVLEFGRKIADGLPAEIRDDPAVIAAYLGVPDDQVGAEQAGDAGRDGVESGGERAGAEPDAGQSGAERAAGQAGAEPEGGQTGAEREAAQAGGEYPTQKLPIPKPGAGPAVRVGEPARPETEPATTDPANAHRPGTGAAPDLSTRTSDAPALLEVEDMVVNYGRIQALHGVSLRVAEGELVTLLGANGAGKTTTMRALSGLLPLTRGRIRFEGRDITTVKAHDRVVGGLIQAPEGRGVFPGMTVQENLDMGCYGRVFKQKAEYTRTLEWVFELFPRLRERRKQVGGTLSGGEQQMLAIGRALMARPRLLLLDEPSMGLAPMVIQQIFRIISEINQQGTTVLLVEQNAQQALARSDRAYILETGAVTKTGSGADLLTDPAVKSAYLGVG</sequence>
<dbReference type="InterPro" id="IPR003593">
    <property type="entry name" value="AAA+_ATPase"/>
</dbReference>
<dbReference type="InterPro" id="IPR017871">
    <property type="entry name" value="ABC_transporter-like_CS"/>
</dbReference>
<feature type="domain" description="ABC transporter" evidence="7">
    <location>
        <begin position="66"/>
        <end position="313"/>
    </location>
</feature>
<keyword evidence="5" id="KW-0029">Amino-acid transport</keyword>
<dbReference type="EMBL" id="CAACYE010000005">
    <property type="protein sequence ID" value="VFA82482.1"/>
    <property type="molecule type" value="Genomic_DNA"/>
</dbReference>
<dbReference type="GO" id="GO:0005524">
    <property type="term" value="F:ATP binding"/>
    <property type="evidence" value="ECO:0007669"/>
    <property type="project" value="UniProtKB-KW"/>
</dbReference>